<gene>
    <name evidence="2" type="ORF">NESG_01112</name>
</gene>
<dbReference type="OrthoDB" id="2195287at2759"/>
<organism evidence="2 3">
    <name type="scientific">Nematocida ausubeli (strain ATCC PRA-371 / ERTm2)</name>
    <name type="common">Nematode killer fungus</name>
    <dbReference type="NCBI Taxonomy" id="1913371"/>
    <lineage>
        <taxon>Eukaryota</taxon>
        <taxon>Fungi</taxon>
        <taxon>Fungi incertae sedis</taxon>
        <taxon>Microsporidia</taxon>
        <taxon>Nematocida</taxon>
    </lineage>
</organism>
<accession>A0A086J1I2</accession>
<keyword evidence="3" id="KW-1185">Reference proteome</keyword>
<comment type="caution">
    <text evidence="2">The sequence shown here is derived from an EMBL/GenBank/DDBJ whole genome shotgun (WGS) entry which is preliminary data.</text>
</comment>
<evidence type="ECO:0000313" key="3">
    <source>
        <dbReference type="Proteomes" id="UP000054524"/>
    </source>
</evidence>
<feature type="chain" id="PRO_5001807933" evidence="1">
    <location>
        <begin position="22"/>
        <end position="229"/>
    </location>
</feature>
<evidence type="ECO:0000256" key="1">
    <source>
        <dbReference type="SAM" id="SignalP"/>
    </source>
</evidence>
<name>A0A086J1I2_NEMA1</name>
<sequence>MQTKKACIIISMCIFIYQVCGRSHKHKSDDDADYLIEGQAEKEGILISTFAGPDTKYIAIKDRKVVVVDDPKDANLFDIDLPTKESTPQEIMLEPWVEGKKHVIESDSLGDGLSVEIPIESGQKTESNLMIIREVVAKNAFNPVFEIVSAIRQKCFSIDALTAEISLQACSNGSNDMRMFVFTSMREALKKEADKRGGGDFSMPEFTANTRVPAGALVVGSNSGVLYSR</sequence>
<protein>
    <submittedName>
        <fullName evidence="2">Uncharacterized protein</fullName>
    </submittedName>
</protein>
<keyword evidence="1" id="KW-0732">Signal</keyword>
<dbReference type="GeneID" id="77676085"/>
<dbReference type="AlphaFoldDB" id="A0A086J1I2"/>
<evidence type="ECO:0000313" key="2">
    <source>
        <dbReference type="EMBL" id="KFG26000.1"/>
    </source>
</evidence>
<dbReference type="EMBL" id="AKIJ01000003">
    <property type="protein sequence ID" value="KFG26000.1"/>
    <property type="molecule type" value="Genomic_DNA"/>
</dbReference>
<feature type="signal peptide" evidence="1">
    <location>
        <begin position="1"/>
        <end position="21"/>
    </location>
</feature>
<dbReference type="Proteomes" id="UP000054524">
    <property type="component" value="Unassembled WGS sequence"/>
</dbReference>
<dbReference type="RefSeq" id="XP_052904555.1">
    <property type="nucleotide sequence ID" value="XM_053048750.1"/>
</dbReference>
<dbReference type="HOGENOM" id="CLU_1219985_0_0_1"/>
<proteinExistence type="predicted"/>
<reference evidence="2 3" key="1">
    <citation type="journal article" date="2014" name="Genome Announc.">
        <title>Genome Sequence of the Microsporidian Species Nematocida sp1 Strain ERTm6 (ATCC PRA-372).</title>
        <authorList>
            <person name="Bakowski M.A."/>
            <person name="Priest M."/>
            <person name="Young S."/>
            <person name="Cuomo C.A."/>
            <person name="Troemel E.R."/>
        </authorList>
    </citation>
    <scope>NUCLEOTIDE SEQUENCE [LARGE SCALE GENOMIC DNA]</scope>
    <source>
        <strain evidence="2 3">ERTm6</strain>
    </source>
</reference>